<sequence>MVQELDLVVLTKDIHEYGLERGDIGTVVHIYQDRKNYEVEFVTSEGATIAVLTLSEHDIRSRASREILHVREVATVG</sequence>
<evidence type="ECO:0000313" key="1">
    <source>
        <dbReference type="EMBL" id="PDW02571.1"/>
    </source>
</evidence>
<name>A0A2A6RHZ6_9CHLR</name>
<proteinExistence type="predicted"/>
<dbReference type="OrthoDB" id="27224at2"/>
<gene>
    <name evidence="1" type="ORF">CJ255_13285</name>
</gene>
<dbReference type="Pfam" id="PF16277">
    <property type="entry name" value="DUF4926"/>
    <property type="match status" value="1"/>
</dbReference>
<dbReference type="EMBL" id="NQWI01000061">
    <property type="protein sequence ID" value="PDW02571.1"/>
    <property type="molecule type" value="Genomic_DNA"/>
</dbReference>
<reference evidence="2" key="1">
    <citation type="submission" date="2017-08" db="EMBL/GenBank/DDBJ databases">
        <authorList>
            <person name="Grouzdev D.S."/>
            <person name="Gaisin V.A."/>
            <person name="Rysina M.S."/>
            <person name="Gorlenko V.M."/>
        </authorList>
    </citation>
    <scope>NUCLEOTIDE SEQUENCE [LARGE SCALE GENOMIC DNA]</scope>
    <source>
        <strain evidence="2">Kir15-3F</strain>
    </source>
</reference>
<evidence type="ECO:0000313" key="2">
    <source>
        <dbReference type="Proteomes" id="UP000220527"/>
    </source>
</evidence>
<organism evidence="1 2">
    <name type="scientific">Candidatus Viridilinea mediisalina</name>
    <dbReference type="NCBI Taxonomy" id="2024553"/>
    <lineage>
        <taxon>Bacteria</taxon>
        <taxon>Bacillati</taxon>
        <taxon>Chloroflexota</taxon>
        <taxon>Chloroflexia</taxon>
        <taxon>Chloroflexales</taxon>
        <taxon>Chloroflexineae</taxon>
        <taxon>Oscillochloridaceae</taxon>
        <taxon>Candidatus Viridilinea</taxon>
    </lineage>
</organism>
<dbReference type="AlphaFoldDB" id="A0A2A6RHZ6"/>
<dbReference type="Proteomes" id="UP000220527">
    <property type="component" value="Unassembled WGS sequence"/>
</dbReference>
<accession>A0A2A6RHZ6</accession>
<keyword evidence="2" id="KW-1185">Reference proteome</keyword>
<dbReference type="InterPro" id="IPR032568">
    <property type="entry name" value="DUF4926"/>
</dbReference>
<dbReference type="RefSeq" id="WP_097644587.1">
    <property type="nucleotide sequence ID" value="NZ_NQWI01000061.1"/>
</dbReference>
<protein>
    <submittedName>
        <fullName evidence="1">DUF4926 domain-containing protein</fullName>
    </submittedName>
</protein>
<comment type="caution">
    <text evidence="1">The sequence shown here is derived from an EMBL/GenBank/DDBJ whole genome shotgun (WGS) entry which is preliminary data.</text>
</comment>